<dbReference type="InterPro" id="IPR039422">
    <property type="entry name" value="MarR/SlyA-like"/>
</dbReference>
<dbReference type="SMART" id="SM00347">
    <property type="entry name" value="HTH_MARR"/>
    <property type="match status" value="1"/>
</dbReference>
<comment type="caution">
    <text evidence="5">The sequence shown here is derived from an EMBL/GenBank/DDBJ whole genome shotgun (WGS) entry which is preliminary data.</text>
</comment>
<dbReference type="SUPFAM" id="SSF46785">
    <property type="entry name" value="Winged helix' DNA-binding domain"/>
    <property type="match status" value="1"/>
</dbReference>
<dbReference type="Proteomes" id="UP001183202">
    <property type="component" value="Unassembled WGS sequence"/>
</dbReference>
<dbReference type="Gene3D" id="1.10.10.10">
    <property type="entry name" value="Winged helix-like DNA-binding domain superfamily/Winged helix DNA-binding domain"/>
    <property type="match status" value="1"/>
</dbReference>
<dbReference type="RefSeq" id="WP_311556820.1">
    <property type="nucleotide sequence ID" value="NZ_JAVREJ010000009.1"/>
</dbReference>
<keyword evidence="6" id="KW-1185">Reference proteome</keyword>
<dbReference type="InterPro" id="IPR036388">
    <property type="entry name" value="WH-like_DNA-bd_sf"/>
</dbReference>
<dbReference type="InterPro" id="IPR000835">
    <property type="entry name" value="HTH_MarR-typ"/>
</dbReference>
<dbReference type="PROSITE" id="PS01117">
    <property type="entry name" value="HTH_MARR_1"/>
    <property type="match status" value="1"/>
</dbReference>
<dbReference type="PRINTS" id="PR00598">
    <property type="entry name" value="HTHMARR"/>
</dbReference>
<name>A0ABU2NA81_9PSEU</name>
<dbReference type="PROSITE" id="PS50995">
    <property type="entry name" value="HTH_MARR_2"/>
    <property type="match status" value="1"/>
</dbReference>
<proteinExistence type="predicted"/>
<sequence>MHLVEERTTAEDTADALGDAVVALVRAYRHALRHPVASTVPVLELALLLGDGELRLGELAARRGVCQSVVSRQVGELEARGYVVRRPDPADRRAGLVRLTPAGRELLTEAADTRRRWLHDALDPYADDDVRSATRLVRALADELDHRSTLNPTHEKALS</sequence>
<dbReference type="InterPro" id="IPR023187">
    <property type="entry name" value="Tscrpt_reg_MarR-type_CS"/>
</dbReference>
<keyword evidence="1" id="KW-0805">Transcription regulation</keyword>
<evidence type="ECO:0000259" key="4">
    <source>
        <dbReference type="PROSITE" id="PS50995"/>
    </source>
</evidence>
<evidence type="ECO:0000256" key="3">
    <source>
        <dbReference type="ARBA" id="ARBA00023163"/>
    </source>
</evidence>
<dbReference type="EMBL" id="JAVREJ010000009">
    <property type="protein sequence ID" value="MDT0350794.1"/>
    <property type="molecule type" value="Genomic_DNA"/>
</dbReference>
<keyword evidence="2" id="KW-0238">DNA-binding</keyword>
<reference evidence="6" key="1">
    <citation type="submission" date="2023-07" db="EMBL/GenBank/DDBJ databases">
        <title>30 novel species of actinomycetes from the DSMZ collection.</title>
        <authorList>
            <person name="Nouioui I."/>
        </authorList>
    </citation>
    <scope>NUCLEOTIDE SEQUENCE [LARGE SCALE GENOMIC DNA]</scope>
    <source>
        <strain evidence="6">DSM 45834</strain>
    </source>
</reference>
<feature type="domain" description="HTH marR-type" evidence="4">
    <location>
        <begin position="10"/>
        <end position="142"/>
    </location>
</feature>
<evidence type="ECO:0000313" key="5">
    <source>
        <dbReference type="EMBL" id="MDT0350794.1"/>
    </source>
</evidence>
<gene>
    <name evidence="5" type="ORF">RM445_14780</name>
</gene>
<dbReference type="PANTHER" id="PTHR33164">
    <property type="entry name" value="TRANSCRIPTIONAL REGULATOR, MARR FAMILY"/>
    <property type="match status" value="1"/>
</dbReference>
<evidence type="ECO:0000256" key="2">
    <source>
        <dbReference type="ARBA" id="ARBA00023125"/>
    </source>
</evidence>
<accession>A0ABU2NA81</accession>
<organism evidence="5 6">
    <name type="scientific">Pseudonocardia charpentierae</name>
    <dbReference type="NCBI Taxonomy" id="3075545"/>
    <lineage>
        <taxon>Bacteria</taxon>
        <taxon>Bacillati</taxon>
        <taxon>Actinomycetota</taxon>
        <taxon>Actinomycetes</taxon>
        <taxon>Pseudonocardiales</taxon>
        <taxon>Pseudonocardiaceae</taxon>
        <taxon>Pseudonocardia</taxon>
    </lineage>
</organism>
<dbReference type="PANTHER" id="PTHR33164:SF57">
    <property type="entry name" value="MARR-FAMILY TRANSCRIPTIONAL REGULATOR"/>
    <property type="match status" value="1"/>
</dbReference>
<dbReference type="InterPro" id="IPR036390">
    <property type="entry name" value="WH_DNA-bd_sf"/>
</dbReference>
<keyword evidence="3" id="KW-0804">Transcription</keyword>
<protein>
    <submittedName>
        <fullName evidence="5">MarR family transcriptional regulator</fullName>
    </submittedName>
</protein>
<evidence type="ECO:0000256" key="1">
    <source>
        <dbReference type="ARBA" id="ARBA00023015"/>
    </source>
</evidence>
<evidence type="ECO:0000313" key="6">
    <source>
        <dbReference type="Proteomes" id="UP001183202"/>
    </source>
</evidence>
<dbReference type="Pfam" id="PF12802">
    <property type="entry name" value="MarR_2"/>
    <property type="match status" value="1"/>
</dbReference>